<dbReference type="SUPFAM" id="SSF56752">
    <property type="entry name" value="D-aminoacid aminotransferase-like PLP-dependent enzymes"/>
    <property type="match status" value="1"/>
</dbReference>
<comment type="similarity">
    <text evidence="2">Belongs to the class-IV pyridoxal-phosphate-dependent aminotransferase family.</text>
</comment>
<dbReference type="Proteomes" id="UP000267606">
    <property type="component" value="Unassembled WGS sequence"/>
</dbReference>
<gene>
    <name evidence="4" type="ORF">OFLC_LOCUS7126</name>
</gene>
<proteinExistence type="inferred from homology"/>
<dbReference type="GO" id="GO:0009098">
    <property type="term" value="P:L-leucine biosynthetic process"/>
    <property type="evidence" value="ECO:0007669"/>
    <property type="project" value="TreeGrafter"/>
</dbReference>
<dbReference type="GO" id="GO:0005739">
    <property type="term" value="C:mitochondrion"/>
    <property type="evidence" value="ECO:0007669"/>
    <property type="project" value="TreeGrafter"/>
</dbReference>
<accession>A0A183HI12</accession>
<keyword evidence="3" id="KW-0663">Pyridoxal phosphate</keyword>
<dbReference type="AlphaFoldDB" id="A0A183HI12"/>
<keyword evidence="5" id="KW-1185">Reference proteome</keyword>
<dbReference type="EMBL" id="UZAJ01007225">
    <property type="protein sequence ID" value="VDO49445.1"/>
    <property type="molecule type" value="Genomic_DNA"/>
</dbReference>
<evidence type="ECO:0000256" key="3">
    <source>
        <dbReference type="ARBA" id="ARBA00022898"/>
    </source>
</evidence>
<dbReference type="GO" id="GO:0004084">
    <property type="term" value="F:branched-chain-amino-acid transaminase activity"/>
    <property type="evidence" value="ECO:0007669"/>
    <property type="project" value="InterPro"/>
</dbReference>
<dbReference type="InterPro" id="IPR005786">
    <property type="entry name" value="B_amino_transII"/>
</dbReference>
<organism evidence="6">
    <name type="scientific">Onchocerca flexuosa</name>
    <dbReference type="NCBI Taxonomy" id="387005"/>
    <lineage>
        <taxon>Eukaryota</taxon>
        <taxon>Metazoa</taxon>
        <taxon>Ecdysozoa</taxon>
        <taxon>Nematoda</taxon>
        <taxon>Chromadorea</taxon>
        <taxon>Rhabditida</taxon>
        <taxon>Spirurina</taxon>
        <taxon>Spiruromorpha</taxon>
        <taxon>Filarioidea</taxon>
        <taxon>Onchocercidae</taxon>
        <taxon>Onchocerca</taxon>
    </lineage>
</organism>
<sequence>MNHLKQLIWSDVLNRLIRHDKRLLLPSKLSERCFHAIATESAASFKISFIIHRDLEIIKAKQEQMRQKPEPGSELLFGHQFSDHMLEIEWTAKKGWSRPLICPLHDFAMHPAAKVLHYANELFEGMKAYRSDDDKINLFRMEKNMERMYRSAVRAALPF</sequence>
<dbReference type="PANTHER" id="PTHR11825">
    <property type="entry name" value="SUBGROUP IIII AMINOTRANSFERASE"/>
    <property type="match status" value="1"/>
</dbReference>
<name>A0A183HI12_9BILA</name>
<dbReference type="Gene3D" id="3.30.470.10">
    <property type="match status" value="1"/>
</dbReference>
<evidence type="ECO:0000313" key="6">
    <source>
        <dbReference type="WBParaSite" id="OFLC_0000712301-mRNA-1"/>
    </source>
</evidence>
<comment type="cofactor">
    <cofactor evidence="1">
        <name>pyridoxal 5'-phosphate</name>
        <dbReference type="ChEBI" id="CHEBI:597326"/>
    </cofactor>
</comment>
<dbReference type="STRING" id="387005.A0A183HI12"/>
<dbReference type="InterPro" id="IPR043131">
    <property type="entry name" value="BCAT-like_N"/>
</dbReference>
<evidence type="ECO:0000313" key="4">
    <source>
        <dbReference type="EMBL" id="VDO49445.1"/>
    </source>
</evidence>
<reference evidence="6" key="1">
    <citation type="submission" date="2016-06" db="UniProtKB">
        <authorList>
            <consortium name="WormBaseParasite"/>
        </authorList>
    </citation>
    <scope>IDENTIFICATION</scope>
</reference>
<reference evidence="4 5" key="2">
    <citation type="submission" date="2018-11" db="EMBL/GenBank/DDBJ databases">
        <authorList>
            <consortium name="Pathogen Informatics"/>
        </authorList>
    </citation>
    <scope>NUCLEOTIDE SEQUENCE [LARGE SCALE GENOMIC DNA]</scope>
</reference>
<dbReference type="InterPro" id="IPR036038">
    <property type="entry name" value="Aminotransferase-like"/>
</dbReference>
<evidence type="ECO:0000256" key="1">
    <source>
        <dbReference type="ARBA" id="ARBA00001933"/>
    </source>
</evidence>
<evidence type="ECO:0000313" key="5">
    <source>
        <dbReference type="Proteomes" id="UP000267606"/>
    </source>
</evidence>
<dbReference type="PANTHER" id="PTHR11825:SF44">
    <property type="entry name" value="BRANCHED-CHAIN-AMINO-ACID AMINOTRANSFERASE"/>
    <property type="match status" value="1"/>
</dbReference>
<dbReference type="GO" id="GO:0009099">
    <property type="term" value="P:L-valine biosynthetic process"/>
    <property type="evidence" value="ECO:0007669"/>
    <property type="project" value="TreeGrafter"/>
</dbReference>
<dbReference type="WBParaSite" id="OFLC_0000712301-mRNA-1">
    <property type="protein sequence ID" value="OFLC_0000712301-mRNA-1"/>
    <property type="gene ID" value="OFLC_0000712301"/>
</dbReference>
<evidence type="ECO:0000256" key="2">
    <source>
        <dbReference type="ARBA" id="ARBA00009320"/>
    </source>
</evidence>
<protein>
    <submittedName>
        <fullName evidence="6">Branched-chain-amino-acid transaminase</fullName>
    </submittedName>
</protein>